<sequence length="315" mass="36637">MLCTCRALAQERDSVENSVEHQKFLTLVNANREQSYVTFGSGIGTLEPLICEARLSPSYFFTGQKRSWALMLNPQVQIRMLNKKSYPIRNPSYKVYITYYHDIKFWQTSFLKKILYSNALWYAAVAHHSNGQEGTFYIPDDSTHAPNLKNGNFATNFLEFGVSSYHLEKIGSKNFSIREIKVWAEIHPPKGSLKEMRESYGFYRLYAKAGFLGPMRKRKGDAVNRWLQQSSIELKGGWIMGEMNGASPLQASRRLVIDITYKYYPTWFDEIAFFLRFYRGQDYYNIYYLNGELTQLSIGITSNIMNFQKAVKYLE</sequence>
<dbReference type="KEGG" id="chk:D4L85_07425"/>
<evidence type="ECO:0000313" key="2">
    <source>
        <dbReference type="Proteomes" id="UP000266183"/>
    </source>
</evidence>
<organism evidence="1 2">
    <name type="scientific">Chryseolinea soli</name>
    <dbReference type="NCBI Taxonomy" id="2321403"/>
    <lineage>
        <taxon>Bacteria</taxon>
        <taxon>Pseudomonadati</taxon>
        <taxon>Bacteroidota</taxon>
        <taxon>Cytophagia</taxon>
        <taxon>Cytophagales</taxon>
        <taxon>Fulvivirgaceae</taxon>
        <taxon>Chryseolinea</taxon>
    </lineage>
</organism>
<proteinExistence type="predicted"/>
<protein>
    <submittedName>
        <fullName evidence="1">Uncharacterized protein</fullName>
    </submittedName>
</protein>
<accession>A0A385SLW2</accession>
<evidence type="ECO:0000313" key="1">
    <source>
        <dbReference type="EMBL" id="AYB30420.1"/>
    </source>
</evidence>
<name>A0A385SLW2_9BACT</name>
<dbReference type="Proteomes" id="UP000266183">
    <property type="component" value="Chromosome"/>
</dbReference>
<dbReference type="EMBL" id="CP032382">
    <property type="protein sequence ID" value="AYB30420.1"/>
    <property type="molecule type" value="Genomic_DNA"/>
</dbReference>
<gene>
    <name evidence="1" type="ORF">D4L85_07425</name>
</gene>
<dbReference type="AlphaFoldDB" id="A0A385SLW2"/>
<reference evidence="2" key="1">
    <citation type="submission" date="2018-09" db="EMBL/GenBank/DDBJ databases">
        <title>Chryseolinea sp. KIS68-18 isolated from soil.</title>
        <authorList>
            <person name="Weon H.-Y."/>
            <person name="Kwon S.-W."/>
            <person name="Lee S.A."/>
        </authorList>
    </citation>
    <scope>NUCLEOTIDE SEQUENCE [LARGE SCALE GENOMIC DNA]</scope>
    <source>
        <strain evidence="2">KIS68-18</strain>
    </source>
</reference>
<keyword evidence="2" id="KW-1185">Reference proteome</keyword>